<evidence type="ECO:0000313" key="1">
    <source>
        <dbReference type="EMBL" id="NDL67305.1"/>
    </source>
</evidence>
<accession>A0A7X5HVB7</accession>
<proteinExistence type="predicted"/>
<evidence type="ECO:0000313" key="2">
    <source>
        <dbReference type="Proteomes" id="UP000461585"/>
    </source>
</evidence>
<comment type="caution">
    <text evidence="1">The sequence shown here is derived from an EMBL/GenBank/DDBJ whole genome shotgun (WGS) entry which is preliminary data.</text>
</comment>
<reference evidence="1 2" key="1">
    <citation type="submission" date="2020-01" db="EMBL/GenBank/DDBJ databases">
        <title>Anaeroalcalibacter tamaniensis gen. nov., sp. nov., moderately halophilic strictly anaerobic fermenter bacterium from mud volcano of Taman peninsula.</title>
        <authorList>
            <person name="Frolova A."/>
            <person name="Merkel A.Y."/>
            <person name="Slobodkin A.I."/>
        </authorList>
    </citation>
    <scope>NUCLEOTIDE SEQUENCE [LARGE SCALE GENOMIC DNA]</scope>
    <source>
        <strain evidence="1 2">F-3ap</strain>
    </source>
</reference>
<name>A0A7X5HVB7_9FIRM</name>
<gene>
    <name evidence="1" type="ORF">GXN74_06080</name>
</gene>
<dbReference type="AlphaFoldDB" id="A0A7X5HVB7"/>
<keyword evidence="2" id="KW-1185">Reference proteome</keyword>
<protein>
    <submittedName>
        <fullName evidence="1">Endosialidase</fullName>
    </submittedName>
</protein>
<dbReference type="Proteomes" id="UP000461585">
    <property type="component" value="Unassembled WGS sequence"/>
</dbReference>
<dbReference type="RefSeq" id="WP_162370034.1">
    <property type="nucleotide sequence ID" value="NZ_JAAEEH010000013.1"/>
</dbReference>
<organism evidence="1 2">
    <name type="scientific">Anaerotalea alkaliphila</name>
    <dbReference type="NCBI Taxonomy" id="2662126"/>
    <lineage>
        <taxon>Bacteria</taxon>
        <taxon>Bacillati</taxon>
        <taxon>Bacillota</taxon>
        <taxon>Clostridia</taxon>
        <taxon>Eubacteriales</taxon>
        <taxon>Anaerotalea</taxon>
    </lineage>
</organism>
<sequence>MAGQNEIISVDDKGALHFGNHDAVEKQKLEGFEIQGDLYKVKTHNQVTRLEKNGRLLYESVPGTTVGDFILTEDGVRFTVQGSAEDAQITLELDADQEFEVWANGVDLGSAKSNLAGKVNISVDFESGLQTIEIKKL</sequence>
<dbReference type="EMBL" id="JAAEEH010000013">
    <property type="protein sequence ID" value="NDL67305.1"/>
    <property type="molecule type" value="Genomic_DNA"/>
</dbReference>